<gene>
    <name evidence="7" type="ORF">SM611_23140</name>
</gene>
<dbReference type="SUPFAM" id="SSF51905">
    <property type="entry name" value="FAD/NAD(P)-binding domain"/>
    <property type="match status" value="1"/>
</dbReference>
<dbReference type="PROSITE" id="PS00623">
    <property type="entry name" value="GMC_OXRED_1"/>
    <property type="match status" value="1"/>
</dbReference>
<name>A0ABV4QF86_9ACTN</name>
<dbReference type="PANTHER" id="PTHR11552">
    <property type="entry name" value="GLUCOSE-METHANOL-CHOLINE GMC OXIDOREDUCTASE"/>
    <property type="match status" value="1"/>
</dbReference>
<dbReference type="Gene3D" id="3.30.560.10">
    <property type="entry name" value="Glucose Oxidase, domain 3"/>
    <property type="match status" value="1"/>
</dbReference>
<reference evidence="7 8" key="1">
    <citation type="submission" date="2023-11" db="EMBL/GenBank/DDBJ databases">
        <title>Actinomadura monticuli sp. nov., isolated from volcanic ash.</title>
        <authorList>
            <person name="Lee S.D."/>
            <person name="Yang H."/>
            <person name="Kim I.S."/>
        </authorList>
    </citation>
    <scope>NUCLEOTIDE SEQUENCE [LARGE SCALE GENOMIC DNA]</scope>
    <source>
        <strain evidence="7 8">DLS-62</strain>
    </source>
</reference>
<evidence type="ECO:0000256" key="2">
    <source>
        <dbReference type="ARBA" id="ARBA00010790"/>
    </source>
</evidence>
<dbReference type="PROSITE" id="PS51257">
    <property type="entry name" value="PROKAR_LIPOPROTEIN"/>
    <property type="match status" value="1"/>
</dbReference>
<evidence type="ECO:0000256" key="1">
    <source>
        <dbReference type="ARBA" id="ARBA00001974"/>
    </source>
</evidence>
<keyword evidence="3 5" id="KW-0285">Flavoprotein</keyword>
<comment type="cofactor">
    <cofactor evidence="1">
        <name>FAD</name>
        <dbReference type="ChEBI" id="CHEBI:57692"/>
    </cofactor>
</comment>
<dbReference type="SUPFAM" id="SSF54373">
    <property type="entry name" value="FAD-linked reductases, C-terminal domain"/>
    <property type="match status" value="1"/>
</dbReference>
<dbReference type="InterPro" id="IPR036188">
    <property type="entry name" value="FAD/NAD-bd_sf"/>
</dbReference>
<dbReference type="Pfam" id="PF00732">
    <property type="entry name" value="GMC_oxred_N"/>
    <property type="match status" value="1"/>
</dbReference>
<organism evidence="7 8">
    <name type="scientific">Actinomadura monticuli</name>
    <dbReference type="NCBI Taxonomy" id="3097367"/>
    <lineage>
        <taxon>Bacteria</taxon>
        <taxon>Bacillati</taxon>
        <taxon>Actinomycetota</taxon>
        <taxon>Actinomycetes</taxon>
        <taxon>Streptosporangiales</taxon>
        <taxon>Thermomonosporaceae</taxon>
        <taxon>Actinomadura</taxon>
    </lineage>
</organism>
<comment type="caution">
    <text evidence="7">The sequence shown here is derived from an EMBL/GenBank/DDBJ whole genome shotgun (WGS) entry which is preliminary data.</text>
</comment>
<dbReference type="PIRSF" id="PIRSF000137">
    <property type="entry name" value="Alcohol_oxidase"/>
    <property type="match status" value="1"/>
</dbReference>
<dbReference type="RefSeq" id="WP_371951992.1">
    <property type="nucleotide sequence ID" value="NZ_JAXCEI010000010.1"/>
</dbReference>
<dbReference type="PANTHER" id="PTHR11552:SF147">
    <property type="entry name" value="CHOLINE DEHYDROGENASE, MITOCHONDRIAL"/>
    <property type="match status" value="1"/>
</dbReference>
<proteinExistence type="inferred from homology"/>
<sequence>MVRADYVVVGAGSAGCAVARRLAESGASVAVLEAGGRDTARGVKNLLEIPGAVAVMLSTPQLKKLVDWGYKSVPQTSAWGRVIPQTRGRVLGGSSSVNGMLFVRGNRQNFDDWAADGATGWSYDDVLPAFKRMEDWEDGAGEVRGAGGPVRVRRQKDLTDASRSFIDAATDRLAVPFLDDYNGPEQEGVGVFQLSADRGVRYSASRAYLRTDPPDNLLVLTGATASRIVVSGGRATGVEVTGADGDRQVIAADREVIVSAGVFGSPKLLQLSGIGPAALLRRHGIEVVSDLPVGENLHDHLFVPISFRMDSALRRPTPAYFMRGLAQARLRRSGWASGSQFEATGFVRSSLSGAIPDLQLHALYWVYPFPNQDGDKAVRPPTNKPGLSVFPTLIYPESRGTVRIAGPDPSLPPLIDPAYLTAGKDAEVLLEGISLVRQVMAGTGDNEGEIRPGPDYTDPGELRRLLPNIVHSVYHPVGTCRIGSDERAVVDPRLRVLGVEGLRVADASVMPSVTGGNTNAPSIMIGERCADLVLGTEGER</sequence>
<dbReference type="EMBL" id="JAXCEI010000010">
    <property type="protein sequence ID" value="MFA1541835.1"/>
    <property type="molecule type" value="Genomic_DNA"/>
</dbReference>
<evidence type="ECO:0000256" key="3">
    <source>
        <dbReference type="ARBA" id="ARBA00022630"/>
    </source>
</evidence>
<keyword evidence="8" id="KW-1185">Reference proteome</keyword>
<keyword evidence="4 5" id="KW-0274">FAD</keyword>
<evidence type="ECO:0000313" key="7">
    <source>
        <dbReference type="EMBL" id="MFA1541835.1"/>
    </source>
</evidence>
<protein>
    <submittedName>
        <fullName evidence="7">FAD-dependent oxidoreductase</fullName>
    </submittedName>
</protein>
<dbReference type="Proteomes" id="UP001569963">
    <property type="component" value="Unassembled WGS sequence"/>
</dbReference>
<dbReference type="Gene3D" id="3.50.50.60">
    <property type="entry name" value="FAD/NAD(P)-binding domain"/>
    <property type="match status" value="1"/>
</dbReference>
<evidence type="ECO:0000313" key="8">
    <source>
        <dbReference type="Proteomes" id="UP001569963"/>
    </source>
</evidence>
<feature type="domain" description="Glucose-methanol-choline oxidoreductase N-terminal" evidence="6">
    <location>
        <begin position="88"/>
        <end position="111"/>
    </location>
</feature>
<comment type="similarity">
    <text evidence="2 5">Belongs to the GMC oxidoreductase family.</text>
</comment>
<dbReference type="Pfam" id="PF05199">
    <property type="entry name" value="GMC_oxred_C"/>
    <property type="match status" value="1"/>
</dbReference>
<evidence type="ECO:0000256" key="5">
    <source>
        <dbReference type="RuleBase" id="RU003968"/>
    </source>
</evidence>
<dbReference type="InterPro" id="IPR000172">
    <property type="entry name" value="GMC_OxRdtase_N"/>
</dbReference>
<dbReference type="InterPro" id="IPR012132">
    <property type="entry name" value="GMC_OxRdtase"/>
</dbReference>
<evidence type="ECO:0000256" key="4">
    <source>
        <dbReference type="ARBA" id="ARBA00022827"/>
    </source>
</evidence>
<accession>A0ABV4QF86</accession>
<dbReference type="InterPro" id="IPR007867">
    <property type="entry name" value="GMC_OxRtase_C"/>
</dbReference>
<evidence type="ECO:0000259" key="6">
    <source>
        <dbReference type="PROSITE" id="PS00623"/>
    </source>
</evidence>